<dbReference type="HOGENOM" id="CLU_080164_0_0_0"/>
<feature type="transmembrane region" description="Helical" evidence="1">
    <location>
        <begin position="69"/>
        <end position="89"/>
    </location>
</feature>
<organism evidence="3 4">
    <name type="scientific">Singulisphaera acidiphila (strain ATCC BAA-1392 / DSM 18658 / VKM B-2454 / MOB10)</name>
    <dbReference type="NCBI Taxonomy" id="886293"/>
    <lineage>
        <taxon>Bacteria</taxon>
        <taxon>Pseudomonadati</taxon>
        <taxon>Planctomycetota</taxon>
        <taxon>Planctomycetia</taxon>
        <taxon>Isosphaerales</taxon>
        <taxon>Isosphaeraceae</taxon>
        <taxon>Singulisphaera</taxon>
    </lineage>
</organism>
<evidence type="ECO:0000313" key="4">
    <source>
        <dbReference type="Proteomes" id="UP000010798"/>
    </source>
</evidence>
<gene>
    <name evidence="3" type="ordered locus">Sinac_6883</name>
</gene>
<evidence type="ECO:0000256" key="1">
    <source>
        <dbReference type="SAM" id="Phobius"/>
    </source>
</evidence>
<evidence type="ECO:0000259" key="2">
    <source>
        <dbReference type="Pfam" id="PF02517"/>
    </source>
</evidence>
<dbReference type="GO" id="GO:0004175">
    <property type="term" value="F:endopeptidase activity"/>
    <property type="evidence" value="ECO:0007669"/>
    <property type="project" value="UniProtKB-ARBA"/>
</dbReference>
<keyword evidence="1" id="KW-0472">Membrane</keyword>
<dbReference type="Proteomes" id="UP000010798">
    <property type="component" value="Chromosome"/>
</dbReference>
<dbReference type="Pfam" id="PF02517">
    <property type="entry name" value="Rce1-like"/>
    <property type="match status" value="1"/>
</dbReference>
<feature type="transmembrane region" description="Helical" evidence="1">
    <location>
        <begin position="230"/>
        <end position="250"/>
    </location>
</feature>
<dbReference type="eggNOG" id="COG1266">
    <property type="taxonomic scope" value="Bacteria"/>
</dbReference>
<dbReference type="GO" id="GO:0006508">
    <property type="term" value="P:proteolysis"/>
    <property type="evidence" value="ECO:0007669"/>
    <property type="project" value="UniProtKB-KW"/>
</dbReference>
<protein>
    <submittedName>
        <fullName evidence="3">CAAX amino terminal protease family</fullName>
    </submittedName>
</protein>
<keyword evidence="1" id="KW-1133">Transmembrane helix</keyword>
<dbReference type="GO" id="GO:0080120">
    <property type="term" value="P:CAAX-box protein maturation"/>
    <property type="evidence" value="ECO:0007669"/>
    <property type="project" value="UniProtKB-ARBA"/>
</dbReference>
<dbReference type="STRING" id="886293.Sinac_6883"/>
<accession>L0DQ24</accession>
<dbReference type="AlphaFoldDB" id="L0DQ24"/>
<dbReference type="InterPro" id="IPR003675">
    <property type="entry name" value="Rce1/LyrA-like_dom"/>
</dbReference>
<keyword evidence="3" id="KW-0645">Protease</keyword>
<keyword evidence="4" id="KW-1185">Reference proteome</keyword>
<feature type="domain" description="CAAX prenyl protease 2/Lysostaphin resistance protein A-like" evidence="2">
    <location>
        <begin position="196"/>
        <end position="293"/>
    </location>
</feature>
<feature type="transmembrane region" description="Helical" evidence="1">
    <location>
        <begin position="118"/>
        <end position="134"/>
    </location>
</feature>
<feature type="transmembrane region" description="Helical" evidence="1">
    <location>
        <begin position="146"/>
        <end position="167"/>
    </location>
</feature>
<proteinExistence type="predicted"/>
<dbReference type="KEGG" id="saci:Sinac_6883"/>
<keyword evidence="3" id="KW-0378">Hydrolase</keyword>
<keyword evidence="1" id="KW-0812">Transmembrane</keyword>
<dbReference type="EMBL" id="CP003364">
    <property type="protein sequence ID" value="AGA30943.1"/>
    <property type="molecule type" value="Genomic_DNA"/>
</dbReference>
<sequence>MKSPEALERGCIFSEILPTFEDVRTSTRQVPPPGRRRSRFGYDHRWWGETEGTAVEDRRSYWQLTRKPLPCLAFVAPILLTYEFGVLWLGGKSAVSFRTGADAWMRHALAGVGLTDHWFLPFCLVVSLLVWHAADPRDWKFAPSSLVGMAIESVLLAVALVGLSRVVDIGFTCLEPAPTIALAADPTSQPHPAAPLIGFLGAGVYEEALFRLALVPLFFGVLRLLQTPTVLASSIAVTTSALLFSLAHHAGSPGEAFTWFAFIFRWLAGVYFAWVFVVRGFGVAVGTHSAYDVLVGWIGWHL</sequence>
<evidence type="ECO:0000313" key="3">
    <source>
        <dbReference type="EMBL" id="AGA30943.1"/>
    </source>
</evidence>
<feature type="transmembrane region" description="Helical" evidence="1">
    <location>
        <begin position="208"/>
        <end position="225"/>
    </location>
</feature>
<name>L0DQ24_SINAD</name>
<reference evidence="3 4" key="1">
    <citation type="submission" date="2012-02" db="EMBL/GenBank/DDBJ databases">
        <title>Complete sequence of chromosome of Singulisphaera acidiphila DSM 18658.</title>
        <authorList>
            <consortium name="US DOE Joint Genome Institute (JGI-PGF)"/>
            <person name="Lucas S."/>
            <person name="Copeland A."/>
            <person name="Lapidus A."/>
            <person name="Glavina del Rio T."/>
            <person name="Dalin E."/>
            <person name="Tice H."/>
            <person name="Bruce D."/>
            <person name="Goodwin L."/>
            <person name="Pitluck S."/>
            <person name="Peters L."/>
            <person name="Ovchinnikova G."/>
            <person name="Chertkov O."/>
            <person name="Kyrpides N."/>
            <person name="Mavromatis K."/>
            <person name="Ivanova N."/>
            <person name="Brettin T."/>
            <person name="Detter J.C."/>
            <person name="Han C."/>
            <person name="Larimer F."/>
            <person name="Land M."/>
            <person name="Hauser L."/>
            <person name="Markowitz V."/>
            <person name="Cheng J.-F."/>
            <person name="Hugenholtz P."/>
            <person name="Woyke T."/>
            <person name="Wu D."/>
            <person name="Tindall B."/>
            <person name="Pomrenke H."/>
            <person name="Brambilla E."/>
            <person name="Klenk H.-P."/>
            <person name="Eisen J.A."/>
        </authorList>
    </citation>
    <scope>NUCLEOTIDE SEQUENCE [LARGE SCALE GENOMIC DNA]</scope>
    <source>
        <strain evidence="4">ATCC BAA-1392 / DSM 18658 / VKM B-2454 / MOB10</strain>
    </source>
</reference>
<feature type="transmembrane region" description="Helical" evidence="1">
    <location>
        <begin position="256"/>
        <end position="278"/>
    </location>
</feature>